<dbReference type="PRINTS" id="PR00909">
    <property type="entry name" value="SPERMDNBNDNG"/>
</dbReference>
<dbReference type="PIRSF" id="PIRSF019574">
    <property type="entry name" value="Periplasmic_polyamine_BP"/>
    <property type="match status" value="1"/>
</dbReference>
<name>A0A9D1CJW6_9FIRM</name>
<accession>A0A9D1CJW6</accession>
<dbReference type="Gene3D" id="3.40.190.10">
    <property type="entry name" value="Periplasmic binding protein-like II"/>
    <property type="match status" value="2"/>
</dbReference>
<dbReference type="InterPro" id="IPR001188">
    <property type="entry name" value="Sperm_putr-bd"/>
</dbReference>
<evidence type="ECO:0000313" key="7">
    <source>
        <dbReference type="EMBL" id="HIQ63873.1"/>
    </source>
</evidence>
<reference evidence="7" key="1">
    <citation type="submission" date="2020-10" db="EMBL/GenBank/DDBJ databases">
        <authorList>
            <person name="Gilroy R."/>
        </authorList>
    </citation>
    <scope>NUCLEOTIDE SEQUENCE</scope>
    <source>
        <strain evidence="7">ChiHile30-977</strain>
    </source>
</reference>
<dbReference type="PANTHER" id="PTHR30222:SF17">
    <property type="entry name" value="SPERMIDINE_PUTRESCINE-BINDING PERIPLASMIC PROTEIN"/>
    <property type="match status" value="1"/>
</dbReference>
<keyword evidence="4" id="KW-0574">Periplasm</keyword>
<evidence type="ECO:0000256" key="6">
    <source>
        <dbReference type="SAM" id="SignalP"/>
    </source>
</evidence>
<dbReference type="EMBL" id="DVFI01000135">
    <property type="protein sequence ID" value="HIQ63873.1"/>
    <property type="molecule type" value="Genomic_DNA"/>
</dbReference>
<evidence type="ECO:0000313" key="8">
    <source>
        <dbReference type="Proteomes" id="UP000886819"/>
    </source>
</evidence>
<evidence type="ECO:0000256" key="2">
    <source>
        <dbReference type="ARBA" id="ARBA00022448"/>
    </source>
</evidence>
<organism evidence="7 8">
    <name type="scientific">Candidatus Avichristensenella intestinipullorum</name>
    <dbReference type="NCBI Taxonomy" id="2840693"/>
    <lineage>
        <taxon>Bacteria</taxon>
        <taxon>Bacillati</taxon>
        <taxon>Bacillota</taxon>
        <taxon>Clostridia</taxon>
        <taxon>Candidatus Avichristensenella</taxon>
    </lineage>
</organism>
<feature type="chain" id="PRO_5039546712" evidence="6">
    <location>
        <begin position="23"/>
        <end position="345"/>
    </location>
</feature>
<evidence type="ECO:0000256" key="5">
    <source>
        <dbReference type="PIRSR" id="PIRSR019574-1"/>
    </source>
</evidence>
<dbReference type="AlphaFoldDB" id="A0A9D1CJW6"/>
<dbReference type="PANTHER" id="PTHR30222">
    <property type="entry name" value="SPERMIDINE/PUTRESCINE-BINDING PERIPLASMIC PROTEIN"/>
    <property type="match status" value="1"/>
</dbReference>
<dbReference type="InterPro" id="IPR006059">
    <property type="entry name" value="SBP"/>
</dbReference>
<keyword evidence="2" id="KW-0813">Transport</keyword>
<feature type="binding site" evidence="5">
    <location>
        <position position="81"/>
    </location>
    <ligand>
        <name>spermidine</name>
        <dbReference type="ChEBI" id="CHEBI:57834"/>
    </ligand>
</feature>
<comment type="caution">
    <text evidence="7">The sequence shown here is derived from an EMBL/GenBank/DDBJ whole genome shotgun (WGS) entry which is preliminary data.</text>
</comment>
<keyword evidence="3 6" id="KW-0732">Signal</keyword>
<feature type="signal peptide" evidence="6">
    <location>
        <begin position="1"/>
        <end position="22"/>
    </location>
</feature>
<evidence type="ECO:0000256" key="4">
    <source>
        <dbReference type="ARBA" id="ARBA00022764"/>
    </source>
</evidence>
<dbReference type="GO" id="GO:0015846">
    <property type="term" value="P:polyamine transport"/>
    <property type="evidence" value="ECO:0007669"/>
    <property type="project" value="InterPro"/>
</dbReference>
<dbReference type="Proteomes" id="UP000886819">
    <property type="component" value="Unassembled WGS sequence"/>
</dbReference>
<comment type="subcellular location">
    <subcellularLocation>
        <location evidence="1">Periplasm</location>
    </subcellularLocation>
</comment>
<dbReference type="GO" id="GO:0019808">
    <property type="term" value="F:polyamine binding"/>
    <property type="evidence" value="ECO:0007669"/>
    <property type="project" value="InterPro"/>
</dbReference>
<sequence>MKRLLCTLLVLLMALPALPALAEGEVNVYNWEDYISEEALALFEQETGIQVNYMRFTTNEDMLVQVRADPSNYDVIFPSDYIIERLMAEDLLEELNHENIPNAALTLDWLQEASYDPQMRYSVPYMWGTVGILYNTTMVEAPITSWTSLWDEAYLDNVFMLDSIRDSLGITLKMLGYSMNTRDMDALNEAKDKLIEQKQNGIVKAYQVDETKDKMIAGEAALAVMWSGDAAYAMSYNEDLAYVVPEEGSNVWVDAMCIPKGAKNRENAEAFINFMCRPDIALLNFEEIWYCTPNTGAIEMIDEETRADETLFPTQETVDNCEFFHDISQDIQIYNRIWLAIKSAR</sequence>
<evidence type="ECO:0000256" key="1">
    <source>
        <dbReference type="ARBA" id="ARBA00004418"/>
    </source>
</evidence>
<dbReference type="Pfam" id="PF13416">
    <property type="entry name" value="SBP_bac_8"/>
    <property type="match status" value="1"/>
</dbReference>
<dbReference type="CDD" id="cd13590">
    <property type="entry name" value="PBP2_PotD_PotF_like"/>
    <property type="match status" value="1"/>
</dbReference>
<gene>
    <name evidence="7" type="ORF">IAA66_09875</name>
</gene>
<dbReference type="GO" id="GO:0042597">
    <property type="term" value="C:periplasmic space"/>
    <property type="evidence" value="ECO:0007669"/>
    <property type="project" value="UniProtKB-SubCell"/>
</dbReference>
<proteinExistence type="predicted"/>
<reference evidence="7" key="2">
    <citation type="journal article" date="2021" name="PeerJ">
        <title>Extensive microbial diversity within the chicken gut microbiome revealed by metagenomics and culture.</title>
        <authorList>
            <person name="Gilroy R."/>
            <person name="Ravi A."/>
            <person name="Getino M."/>
            <person name="Pursley I."/>
            <person name="Horton D.L."/>
            <person name="Alikhan N.F."/>
            <person name="Baker D."/>
            <person name="Gharbi K."/>
            <person name="Hall N."/>
            <person name="Watson M."/>
            <person name="Adriaenssens E.M."/>
            <person name="Foster-Nyarko E."/>
            <person name="Jarju S."/>
            <person name="Secka A."/>
            <person name="Antonio M."/>
            <person name="Oren A."/>
            <person name="Chaudhuri R.R."/>
            <person name="La Ragione R."/>
            <person name="Hildebrand F."/>
            <person name="Pallen M.J."/>
        </authorList>
    </citation>
    <scope>NUCLEOTIDE SEQUENCE</scope>
    <source>
        <strain evidence="7">ChiHile30-977</strain>
    </source>
</reference>
<evidence type="ECO:0000256" key="3">
    <source>
        <dbReference type="ARBA" id="ARBA00022729"/>
    </source>
</evidence>
<dbReference type="SUPFAM" id="SSF53850">
    <property type="entry name" value="Periplasmic binding protein-like II"/>
    <property type="match status" value="1"/>
</dbReference>
<protein>
    <submittedName>
        <fullName evidence="7">Spermidine/putrescine ABC transporter substrate-binding protein</fullName>
    </submittedName>
</protein>